<sequence>MAITVYNLLKEVGLNPTNLKRVRWGERFTCQEIGIYIISTSCDASEDRKLYSLAPIDEKILAFWLNKVSCLQLDNKRPSIQELKKRLTDFGLPDENILYIGQTENTLAKRVSQYYTTELGDAKPHAGGHWIKTLKILHDLWVYYIPCSSPKEKEEQLLACFGKQVSKDSLQGLPDKNLVLPFANLELSRGRRKMHGIRSSTLKK</sequence>
<protein>
    <submittedName>
        <fullName evidence="1">Uncharacterized protein</fullName>
    </submittedName>
</protein>
<keyword evidence="2" id="KW-1185">Reference proteome</keyword>
<comment type="caution">
    <text evidence="1">The sequence shown here is derived from an EMBL/GenBank/DDBJ whole genome shotgun (WGS) entry which is preliminary data.</text>
</comment>
<gene>
    <name evidence="1" type="ORF">H8S64_02625</name>
</gene>
<dbReference type="Proteomes" id="UP000646484">
    <property type="component" value="Unassembled WGS sequence"/>
</dbReference>
<reference evidence="1 2" key="1">
    <citation type="submission" date="2020-08" db="EMBL/GenBank/DDBJ databases">
        <title>Genome public.</title>
        <authorList>
            <person name="Liu C."/>
            <person name="Sun Q."/>
        </authorList>
    </citation>
    <scope>NUCLEOTIDE SEQUENCE [LARGE SCALE GENOMIC DNA]</scope>
    <source>
        <strain evidence="1 2">NSJ-56</strain>
    </source>
</reference>
<proteinExistence type="predicted"/>
<name>A0ABR7CWH4_9BACT</name>
<evidence type="ECO:0000313" key="1">
    <source>
        <dbReference type="EMBL" id="MBC5619987.1"/>
    </source>
</evidence>
<dbReference type="EMBL" id="JACOOH010000001">
    <property type="protein sequence ID" value="MBC5619987.1"/>
    <property type="molecule type" value="Genomic_DNA"/>
</dbReference>
<evidence type="ECO:0000313" key="2">
    <source>
        <dbReference type="Proteomes" id="UP000646484"/>
    </source>
</evidence>
<organism evidence="1 2">
    <name type="scientific">Butyricimonas hominis</name>
    <dbReference type="NCBI Taxonomy" id="2763032"/>
    <lineage>
        <taxon>Bacteria</taxon>
        <taxon>Pseudomonadati</taxon>
        <taxon>Bacteroidota</taxon>
        <taxon>Bacteroidia</taxon>
        <taxon>Bacteroidales</taxon>
        <taxon>Odoribacteraceae</taxon>
        <taxon>Butyricimonas</taxon>
    </lineage>
</organism>
<dbReference type="RefSeq" id="WP_186974832.1">
    <property type="nucleotide sequence ID" value="NZ_JACOOH010000001.1"/>
</dbReference>
<accession>A0ABR7CWH4</accession>